<evidence type="ECO:0000256" key="5">
    <source>
        <dbReference type="HAMAP-Rule" id="MF_00076"/>
    </source>
</evidence>
<dbReference type="NCBIfam" id="NF002114">
    <property type="entry name" value="PRK00951.2-4"/>
    <property type="match status" value="1"/>
</dbReference>
<keyword evidence="4 5" id="KW-0456">Lyase</keyword>
<organism evidence="6 7">
    <name type="scientific">Thermospira aquatica</name>
    <dbReference type="NCBI Taxonomy" id="2828656"/>
    <lineage>
        <taxon>Bacteria</taxon>
        <taxon>Pseudomonadati</taxon>
        <taxon>Spirochaetota</taxon>
        <taxon>Spirochaetia</taxon>
        <taxon>Brevinematales</taxon>
        <taxon>Thermospiraceae</taxon>
        <taxon>Thermospira</taxon>
    </lineage>
</organism>
<evidence type="ECO:0000256" key="1">
    <source>
        <dbReference type="ARBA" id="ARBA00005047"/>
    </source>
</evidence>
<sequence length="196" mass="21891">MRQGTFSRKTRETHLDLSLDLDGNGVYEINTGVGFFNHMLETISRHSLINISLSGSGDIHVDYHHLVEDTGILLGHALIQLLGDKRGLKRFGWAILPLDEALVEVSIDISGRPFYVSNLSNYKGLIGNFDMELGDVFFQGFASMGYTLHILVQRGENRHHILEASCKAFAHALRQAIQIDQDHPSLLPTTKDYFGA</sequence>
<comment type="subcellular location">
    <subcellularLocation>
        <location evidence="5">Cytoplasm</location>
    </subcellularLocation>
</comment>
<protein>
    <recommendedName>
        <fullName evidence="5">Imidazoleglycerol-phosphate dehydratase</fullName>
        <shortName evidence="5">IGPD</shortName>
        <ecNumber evidence="5">4.2.1.19</ecNumber>
    </recommendedName>
</protein>
<comment type="catalytic activity">
    <reaction evidence="5">
        <text>D-erythro-1-(imidazol-4-yl)glycerol 3-phosphate = 3-(imidazol-4-yl)-2-oxopropyl phosphate + H2O</text>
        <dbReference type="Rhea" id="RHEA:11040"/>
        <dbReference type="ChEBI" id="CHEBI:15377"/>
        <dbReference type="ChEBI" id="CHEBI:57766"/>
        <dbReference type="ChEBI" id="CHEBI:58278"/>
        <dbReference type="EC" id="4.2.1.19"/>
    </reaction>
</comment>
<dbReference type="GO" id="GO:0005737">
    <property type="term" value="C:cytoplasm"/>
    <property type="evidence" value="ECO:0007669"/>
    <property type="project" value="UniProtKB-SubCell"/>
</dbReference>
<keyword evidence="5" id="KW-0963">Cytoplasm</keyword>
<dbReference type="FunFam" id="3.30.230.40:FF:000003">
    <property type="entry name" value="Imidazoleglycerol-phosphate dehydratase HisB"/>
    <property type="match status" value="1"/>
</dbReference>
<evidence type="ECO:0000256" key="4">
    <source>
        <dbReference type="ARBA" id="ARBA00023239"/>
    </source>
</evidence>
<dbReference type="GO" id="GO:0000105">
    <property type="term" value="P:L-histidine biosynthetic process"/>
    <property type="evidence" value="ECO:0007669"/>
    <property type="project" value="UniProtKB-UniRule"/>
</dbReference>
<gene>
    <name evidence="5 6" type="primary">hisB</name>
    <name evidence="6" type="ORF">KDW03_10930</name>
</gene>
<dbReference type="Gene3D" id="3.30.230.40">
    <property type="entry name" value="Imidazole glycerol phosphate dehydratase, domain 1"/>
    <property type="match status" value="2"/>
</dbReference>
<dbReference type="PROSITE" id="PS00954">
    <property type="entry name" value="IGP_DEHYDRATASE_1"/>
    <property type="match status" value="1"/>
</dbReference>
<accession>A0AAX3BD08</accession>
<proteinExistence type="inferred from homology"/>
<dbReference type="InterPro" id="IPR020568">
    <property type="entry name" value="Ribosomal_Su5_D2-typ_SF"/>
</dbReference>
<dbReference type="Pfam" id="PF00475">
    <property type="entry name" value="IGPD"/>
    <property type="match status" value="1"/>
</dbReference>
<dbReference type="HAMAP" id="MF_00076">
    <property type="entry name" value="HisB"/>
    <property type="match status" value="1"/>
</dbReference>
<keyword evidence="2 5" id="KW-0028">Amino-acid biosynthesis</keyword>
<dbReference type="GO" id="GO:0004424">
    <property type="term" value="F:imidazoleglycerol-phosphate dehydratase activity"/>
    <property type="evidence" value="ECO:0007669"/>
    <property type="project" value="UniProtKB-UniRule"/>
</dbReference>
<dbReference type="RefSeq" id="WP_271435110.1">
    <property type="nucleotide sequence ID" value="NZ_CP073355.1"/>
</dbReference>
<dbReference type="KEGG" id="taqu:KDW03_10930"/>
<dbReference type="PANTHER" id="PTHR23133">
    <property type="entry name" value="IMIDAZOLEGLYCEROL-PHOSPHATE DEHYDRATASE HIS7"/>
    <property type="match status" value="1"/>
</dbReference>
<dbReference type="AlphaFoldDB" id="A0AAX3BD08"/>
<dbReference type="Proteomes" id="UP001056539">
    <property type="component" value="Chromosome"/>
</dbReference>
<reference evidence="6" key="1">
    <citation type="submission" date="2021-04" db="EMBL/GenBank/DDBJ databases">
        <authorList>
            <person name="Postec A."/>
        </authorList>
    </citation>
    <scope>NUCLEOTIDE SEQUENCE</scope>
    <source>
        <strain evidence="6">F1F22</strain>
    </source>
</reference>
<comment type="similarity">
    <text evidence="5">Belongs to the imidazoleglycerol-phosphate dehydratase family.</text>
</comment>
<evidence type="ECO:0000256" key="2">
    <source>
        <dbReference type="ARBA" id="ARBA00022605"/>
    </source>
</evidence>
<keyword evidence="7" id="KW-1185">Reference proteome</keyword>
<dbReference type="InterPro" id="IPR000807">
    <property type="entry name" value="ImidazoleglycerolP_deHydtase"/>
</dbReference>
<dbReference type="InterPro" id="IPR020565">
    <property type="entry name" value="ImidazoleglycerP_deHydtase_CS"/>
</dbReference>
<dbReference type="InterPro" id="IPR038494">
    <property type="entry name" value="IGPD_sf"/>
</dbReference>
<dbReference type="EMBL" id="CP073355">
    <property type="protein sequence ID" value="URA09978.1"/>
    <property type="molecule type" value="Genomic_DNA"/>
</dbReference>
<evidence type="ECO:0000256" key="3">
    <source>
        <dbReference type="ARBA" id="ARBA00023102"/>
    </source>
</evidence>
<evidence type="ECO:0000313" key="6">
    <source>
        <dbReference type="EMBL" id="URA09978.1"/>
    </source>
</evidence>
<comment type="pathway">
    <text evidence="1 5">Amino-acid biosynthesis; L-histidine biosynthesis; L-histidine from 5-phospho-alpha-D-ribose 1-diphosphate: step 6/9.</text>
</comment>
<keyword evidence="3 5" id="KW-0368">Histidine biosynthesis</keyword>
<dbReference type="EC" id="4.2.1.19" evidence="5"/>
<dbReference type="SUPFAM" id="SSF54211">
    <property type="entry name" value="Ribosomal protein S5 domain 2-like"/>
    <property type="match status" value="2"/>
</dbReference>
<reference evidence="6" key="2">
    <citation type="submission" date="2022-06" db="EMBL/GenBank/DDBJ databases">
        <title>Thermospira aquatica gen. nov., sp. nov.</title>
        <authorList>
            <person name="Ben Ali Gam Z."/>
            <person name="Labat M."/>
        </authorList>
    </citation>
    <scope>NUCLEOTIDE SEQUENCE</scope>
    <source>
        <strain evidence="6">F1F22</strain>
    </source>
</reference>
<name>A0AAX3BD08_9SPIR</name>
<evidence type="ECO:0000313" key="7">
    <source>
        <dbReference type="Proteomes" id="UP001056539"/>
    </source>
</evidence>
<dbReference type="CDD" id="cd07914">
    <property type="entry name" value="IGPD"/>
    <property type="match status" value="1"/>
</dbReference>
<dbReference type="PANTHER" id="PTHR23133:SF2">
    <property type="entry name" value="IMIDAZOLEGLYCEROL-PHOSPHATE DEHYDRATASE"/>
    <property type="match status" value="1"/>
</dbReference>